<dbReference type="GO" id="GO:0008519">
    <property type="term" value="F:ammonium channel activity"/>
    <property type="evidence" value="ECO:0007669"/>
    <property type="project" value="InterPro"/>
</dbReference>
<sequence>VHIQNATLAGGVAIGTASNMVIYPWGALLVGSISGTISTLGYAYLTVSFSCIFTG</sequence>
<accession>A7TBK0</accession>
<gene>
    <name evidence="8" type="ORF">NEMVEDRAFT_v1g153623</name>
</gene>
<keyword evidence="9" id="KW-1185">Reference proteome</keyword>
<evidence type="ECO:0000256" key="3">
    <source>
        <dbReference type="ARBA" id="ARBA00022692"/>
    </source>
</evidence>
<dbReference type="AlphaFoldDB" id="A7TBK0"/>
<keyword evidence="3 6" id="KW-0812">Transmembrane</keyword>
<dbReference type="KEGG" id="nve:5524966"/>
<dbReference type="STRING" id="45351.A7TBK0"/>
<dbReference type="PANTHER" id="PTHR11730">
    <property type="entry name" value="AMMONIUM TRANSPORTER"/>
    <property type="match status" value="1"/>
</dbReference>
<dbReference type="InterPro" id="IPR029020">
    <property type="entry name" value="Ammonium/urea_transptr"/>
</dbReference>
<dbReference type="Gene3D" id="1.10.3430.10">
    <property type="entry name" value="Ammonium transporter AmtB like domains"/>
    <property type="match status" value="1"/>
</dbReference>
<dbReference type="InterPro" id="IPR024041">
    <property type="entry name" value="NH4_transpt_AmtB-like_dom"/>
</dbReference>
<evidence type="ECO:0000313" key="8">
    <source>
        <dbReference type="EMBL" id="EDO26607.1"/>
    </source>
</evidence>
<evidence type="ECO:0000256" key="5">
    <source>
        <dbReference type="ARBA" id="ARBA00023136"/>
    </source>
</evidence>
<name>A7TBK0_NEMVE</name>
<evidence type="ECO:0000256" key="2">
    <source>
        <dbReference type="ARBA" id="ARBA00011036"/>
    </source>
</evidence>
<feature type="transmembrane region" description="Helical" evidence="6">
    <location>
        <begin position="22"/>
        <end position="45"/>
    </location>
</feature>
<organism evidence="8 9">
    <name type="scientific">Nematostella vectensis</name>
    <name type="common">Starlet sea anemone</name>
    <dbReference type="NCBI Taxonomy" id="45351"/>
    <lineage>
        <taxon>Eukaryota</taxon>
        <taxon>Metazoa</taxon>
        <taxon>Cnidaria</taxon>
        <taxon>Anthozoa</taxon>
        <taxon>Hexacorallia</taxon>
        <taxon>Actiniaria</taxon>
        <taxon>Edwardsiidae</taxon>
        <taxon>Nematostella</taxon>
    </lineage>
</organism>
<feature type="domain" description="Ammonium transporter AmtB-like" evidence="7">
    <location>
        <begin position="1"/>
        <end position="46"/>
    </location>
</feature>
<evidence type="ECO:0000256" key="4">
    <source>
        <dbReference type="ARBA" id="ARBA00022989"/>
    </source>
</evidence>
<keyword evidence="4 6" id="KW-1133">Transmembrane helix</keyword>
<dbReference type="InterPro" id="IPR002229">
    <property type="entry name" value="RhesusRHD"/>
</dbReference>
<protein>
    <recommendedName>
        <fullName evidence="7">Ammonium transporter AmtB-like domain-containing protein</fullName>
    </recommendedName>
</protein>
<evidence type="ECO:0000256" key="6">
    <source>
        <dbReference type="SAM" id="Phobius"/>
    </source>
</evidence>
<dbReference type="PRINTS" id="PR00342">
    <property type="entry name" value="RHESUSRHD"/>
</dbReference>
<reference evidence="8 9" key="1">
    <citation type="journal article" date="2007" name="Science">
        <title>Sea anemone genome reveals ancestral eumetazoan gene repertoire and genomic organization.</title>
        <authorList>
            <person name="Putnam N.H."/>
            <person name="Srivastava M."/>
            <person name="Hellsten U."/>
            <person name="Dirks B."/>
            <person name="Chapman J."/>
            <person name="Salamov A."/>
            <person name="Terry A."/>
            <person name="Shapiro H."/>
            <person name="Lindquist E."/>
            <person name="Kapitonov V.V."/>
            <person name="Jurka J."/>
            <person name="Genikhovich G."/>
            <person name="Grigoriev I.V."/>
            <person name="Lucas S.M."/>
            <person name="Steele R.E."/>
            <person name="Finnerty J.R."/>
            <person name="Technau U."/>
            <person name="Martindale M.Q."/>
            <person name="Rokhsar D.S."/>
        </authorList>
    </citation>
    <scope>NUCLEOTIDE SEQUENCE [LARGE SCALE GENOMIC DNA]</scope>
    <source>
        <strain evidence="9">CH2 X CH6</strain>
    </source>
</reference>
<dbReference type="GO" id="GO:0005886">
    <property type="term" value="C:plasma membrane"/>
    <property type="evidence" value="ECO:0007669"/>
    <property type="project" value="InterPro"/>
</dbReference>
<dbReference type="PANTHER" id="PTHR11730:SF60">
    <property type="entry name" value="RH50, ISOFORM D"/>
    <property type="match status" value="1"/>
</dbReference>
<feature type="non-terminal residue" evidence="8">
    <location>
        <position position="1"/>
    </location>
</feature>
<evidence type="ECO:0000256" key="1">
    <source>
        <dbReference type="ARBA" id="ARBA00004141"/>
    </source>
</evidence>
<proteinExistence type="inferred from homology"/>
<keyword evidence="5 6" id="KW-0472">Membrane</keyword>
<evidence type="ECO:0000259" key="7">
    <source>
        <dbReference type="Pfam" id="PF00909"/>
    </source>
</evidence>
<dbReference type="OMA" id="TRNTHCP"/>
<dbReference type="HOGENOM" id="CLU_3178130_0_0_1"/>
<dbReference type="eggNOG" id="KOG3796">
    <property type="taxonomic scope" value="Eukaryota"/>
</dbReference>
<dbReference type="Proteomes" id="UP000001593">
    <property type="component" value="Unassembled WGS sequence"/>
</dbReference>
<dbReference type="SUPFAM" id="SSF111352">
    <property type="entry name" value="Ammonium transporter"/>
    <property type="match status" value="1"/>
</dbReference>
<dbReference type="Pfam" id="PF00909">
    <property type="entry name" value="Ammonium_transp"/>
    <property type="match status" value="1"/>
</dbReference>
<dbReference type="InParanoid" id="A7TBK0"/>
<comment type="subcellular location">
    <subcellularLocation>
        <location evidence="1">Membrane</location>
        <topology evidence="1">Multi-pass membrane protein</topology>
    </subcellularLocation>
</comment>
<dbReference type="EMBL" id="DS475316">
    <property type="protein sequence ID" value="EDO26607.1"/>
    <property type="molecule type" value="Genomic_DNA"/>
</dbReference>
<dbReference type="PhylomeDB" id="A7TBK0"/>
<comment type="similarity">
    <text evidence="2">Belongs to the ammonium transporter (TC 2.A.49) family. Rh subfamily.</text>
</comment>
<evidence type="ECO:0000313" key="9">
    <source>
        <dbReference type="Proteomes" id="UP000001593"/>
    </source>
</evidence>